<sequence length="207" mass="23770">MNFQLKANFKPTGDQPQAIAKLFKGLERGYGHQTLLGVTGSGKTFTMANIIEQYQKPTLVISHNKTLTAQLASEFKEFFPNNEVHYFVSYYDYYQPEAYVPQKDLYIEKETEINEEIERLRHASTAALLSRKDVIIVASVSCIYGLGSPTDYLEMTIKLKNGQSFKRDKLLRQLTDLQYSRNDQAFYRGNFRVKGDVVEIFPVGEKN</sequence>
<feature type="domain" description="Helicase ATP-binding" evidence="4">
    <location>
        <begin position="24"/>
        <end position="156"/>
    </location>
</feature>
<dbReference type="GO" id="GO:0006289">
    <property type="term" value="P:nucleotide-excision repair"/>
    <property type="evidence" value="ECO:0007669"/>
    <property type="project" value="InterPro"/>
</dbReference>
<dbReference type="InterPro" id="IPR027417">
    <property type="entry name" value="P-loop_NTPase"/>
</dbReference>
<dbReference type="PANTHER" id="PTHR24029">
    <property type="entry name" value="UVRABC SYSTEM PROTEIN B"/>
    <property type="match status" value="1"/>
</dbReference>
<keyword evidence="3" id="KW-0067">ATP-binding</keyword>
<dbReference type="Pfam" id="PF17757">
    <property type="entry name" value="UvrB_inter"/>
    <property type="match status" value="1"/>
</dbReference>
<dbReference type="InterPro" id="IPR014001">
    <property type="entry name" value="Helicase_ATP-bd"/>
</dbReference>
<reference evidence="6" key="1">
    <citation type="submission" date="2017-09" db="EMBL/GenBank/DDBJ databases">
        <title>Depth-based differentiation of microbial function through sediment-hosted aquifers and enrichment of novel symbionts in the deep terrestrial subsurface.</title>
        <authorList>
            <person name="Probst A.J."/>
            <person name="Ladd B."/>
            <person name="Jarett J.K."/>
            <person name="Geller-Mcgrath D.E."/>
            <person name="Sieber C.M.K."/>
            <person name="Emerson J.B."/>
            <person name="Anantharaman K."/>
            <person name="Thomas B.C."/>
            <person name="Malmstrom R."/>
            <person name="Stieglmeier M."/>
            <person name="Klingl A."/>
            <person name="Woyke T."/>
            <person name="Ryan C.M."/>
            <person name="Banfield J.F."/>
        </authorList>
    </citation>
    <scope>NUCLEOTIDE SEQUENCE [LARGE SCALE GENOMIC DNA]</scope>
</reference>
<dbReference type="EMBL" id="PFBO01000123">
    <property type="protein sequence ID" value="PIT90220.1"/>
    <property type="molecule type" value="Genomic_DNA"/>
</dbReference>
<comment type="caution">
    <text evidence="5">The sequence shown here is derived from an EMBL/GenBank/DDBJ whole genome shotgun (WGS) entry which is preliminary data.</text>
</comment>
<dbReference type="AlphaFoldDB" id="A0A2M6WBN3"/>
<dbReference type="Pfam" id="PF04851">
    <property type="entry name" value="ResIII"/>
    <property type="match status" value="1"/>
</dbReference>
<gene>
    <name evidence="5" type="ORF">COU22_03520</name>
</gene>
<dbReference type="Proteomes" id="UP000230543">
    <property type="component" value="Unassembled WGS sequence"/>
</dbReference>
<dbReference type="GO" id="GO:0009380">
    <property type="term" value="C:excinuclease repair complex"/>
    <property type="evidence" value="ECO:0007669"/>
    <property type="project" value="InterPro"/>
</dbReference>
<keyword evidence="2" id="KW-0547">Nucleotide-binding</keyword>
<accession>A0A2M6WBN3</accession>
<evidence type="ECO:0000256" key="1">
    <source>
        <dbReference type="ARBA" id="ARBA00022490"/>
    </source>
</evidence>
<dbReference type="SUPFAM" id="SSF52540">
    <property type="entry name" value="P-loop containing nucleoside triphosphate hydrolases"/>
    <property type="match status" value="1"/>
</dbReference>
<evidence type="ECO:0000313" key="6">
    <source>
        <dbReference type="Proteomes" id="UP000230543"/>
    </source>
</evidence>
<dbReference type="InterPro" id="IPR006935">
    <property type="entry name" value="Helicase/UvrB_N"/>
</dbReference>
<proteinExistence type="predicted"/>
<evidence type="ECO:0000256" key="3">
    <source>
        <dbReference type="ARBA" id="ARBA00022840"/>
    </source>
</evidence>
<evidence type="ECO:0000256" key="2">
    <source>
        <dbReference type="ARBA" id="ARBA00022741"/>
    </source>
</evidence>
<dbReference type="InterPro" id="IPR041471">
    <property type="entry name" value="UvrB_inter"/>
</dbReference>
<evidence type="ECO:0000313" key="5">
    <source>
        <dbReference type="EMBL" id="PIT90220.1"/>
    </source>
</evidence>
<dbReference type="PANTHER" id="PTHR24029:SF0">
    <property type="entry name" value="UVRABC SYSTEM PROTEIN B"/>
    <property type="match status" value="1"/>
</dbReference>
<keyword evidence="1" id="KW-0963">Cytoplasm</keyword>
<dbReference type="PROSITE" id="PS51192">
    <property type="entry name" value="HELICASE_ATP_BIND_1"/>
    <property type="match status" value="1"/>
</dbReference>
<evidence type="ECO:0000259" key="4">
    <source>
        <dbReference type="PROSITE" id="PS51192"/>
    </source>
</evidence>
<dbReference type="SMART" id="SM00487">
    <property type="entry name" value="DEXDc"/>
    <property type="match status" value="1"/>
</dbReference>
<dbReference type="InterPro" id="IPR004807">
    <property type="entry name" value="UvrB"/>
</dbReference>
<dbReference type="GO" id="GO:0005524">
    <property type="term" value="F:ATP binding"/>
    <property type="evidence" value="ECO:0007669"/>
    <property type="project" value="UniProtKB-KW"/>
</dbReference>
<organism evidence="5 6">
    <name type="scientific">Candidatus Komeilibacteria bacterium CG10_big_fil_rev_8_21_14_0_10_41_13</name>
    <dbReference type="NCBI Taxonomy" id="1974476"/>
    <lineage>
        <taxon>Bacteria</taxon>
        <taxon>Candidatus Komeiliibacteriota</taxon>
    </lineage>
</organism>
<dbReference type="GO" id="GO:0003677">
    <property type="term" value="F:DNA binding"/>
    <property type="evidence" value="ECO:0007669"/>
    <property type="project" value="InterPro"/>
</dbReference>
<name>A0A2M6WBN3_9BACT</name>
<dbReference type="GO" id="GO:0016887">
    <property type="term" value="F:ATP hydrolysis activity"/>
    <property type="evidence" value="ECO:0007669"/>
    <property type="project" value="InterPro"/>
</dbReference>
<protein>
    <submittedName>
        <fullName evidence="5">Excinuclease ABC subunit UvrB</fullName>
    </submittedName>
</protein>
<feature type="non-terminal residue" evidence="5">
    <location>
        <position position="207"/>
    </location>
</feature>
<dbReference type="Gene3D" id="3.40.50.300">
    <property type="entry name" value="P-loop containing nucleotide triphosphate hydrolases"/>
    <property type="match status" value="1"/>
</dbReference>